<evidence type="ECO:0000313" key="3">
    <source>
        <dbReference type="Proteomes" id="UP000240883"/>
    </source>
</evidence>
<evidence type="ECO:0000313" key="2">
    <source>
        <dbReference type="EMBL" id="PSN60274.1"/>
    </source>
</evidence>
<feature type="compositionally biased region" description="Polar residues" evidence="1">
    <location>
        <begin position="27"/>
        <end position="39"/>
    </location>
</feature>
<accession>A0A2T2N4D5</accession>
<sequence length="78" mass="8400">MQRPDVRAFAWCAEPLSFTCLGAAPPSTAQSSVLDTSQHLHPRKPSALRLSSPAPGNTDPAQQLPLLFRNRLGQPPPT</sequence>
<proteinExistence type="predicted"/>
<gene>
    <name evidence="2" type="ORF">BS50DRAFT_579424</name>
</gene>
<dbReference type="AlphaFoldDB" id="A0A2T2N4D5"/>
<name>A0A2T2N4D5_CORCC</name>
<evidence type="ECO:0000256" key="1">
    <source>
        <dbReference type="SAM" id="MobiDB-lite"/>
    </source>
</evidence>
<protein>
    <submittedName>
        <fullName evidence="2">Uncharacterized protein</fullName>
    </submittedName>
</protein>
<feature type="region of interest" description="Disordered" evidence="1">
    <location>
        <begin position="24"/>
        <end position="78"/>
    </location>
</feature>
<organism evidence="2 3">
    <name type="scientific">Corynespora cassiicola Philippines</name>
    <dbReference type="NCBI Taxonomy" id="1448308"/>
    <lineage>
        <taxon>Eukaryota</taxon>
        <taxon>Fungi</taxon>
        <taxon>Dikarya</taxon>
        <taxon>Ascomycota</taxon>
        <taxon>Pezizomycotina</taxon>
        <taxon>Dothideomycetes</taxon>
        <taxon>Pleosporomycetidae</taxon>
        <taxon>Pleosporales</taxon>
        <taxon>Corynesporascaceae</taxon>
        <taxon>Corynespora</taxon>
    </lineage>
</organism>
<dbReference type="Proteomes" id="UP000240883">
    <property type="component" value="Unassembled WGS sequence"/>
</dbReference>
<reference evidence="2 3" key="1">
    <citation type="journal article" date="2018" name="Front. Microbiol.">
        <title>Genome-Wide Analysis of Corynespora cassiicola Leaf Fall Disease Putative Effectors.</title>
        <authorList>
            <person name="Lopez D."/>
            <person name="Ribeiro S."/>
            <person name="Label P."/>
            <person name="Fumanal B."/>
            <person name="Venisse J.S."/>
            <person name="Kohler A."/>
            <person name="de Oliveira R.R."/>
            <person name="Labutti K."/>
            <person name="Lipzen A."/>
            <person name="Lail K."/>
            <person name="Bauer D."/>
            <person name="Ohm R.A."/>
            <person name="Barry K.W."/>
            <person name="Spatafora J."/>
            <person name="Grigoriev I.V."/>
            <person name="Martin F.M."/>
            <person name="Pujade-Renaud V."/>
        </authorList>
    </citation>
    <scope>NUCLEOTIDE SEQUENCE [LARGE SCALE GENOMIC DNA]</scope>
    <source>
        <strain evidence="2 3">Philippines</strain>
    </source>
</reference>
<dbReference type="EMBL" id="KZ678150">
    <property type="protein sequence ID" value="PSN60274.1"/>
    <property type="molecule type" value="Genomic_DNA"/>
</dbReference>
<keyword evidence="3" id="KW-1185">Reference proteome</keyword>